<reference evidence="1" key="1">
    <citation type="journal article" date="2013" name="Genetics">
        <title>The draft genome and transcriptome of Panagrellus redivivus are shaped by the harsh demands of a free-living lifestyle.</title>
        <authorList>
            <person name="Srinivasan J."/>
            <person name="Dillman A.R."/>
            <person name="Macchietto M.G."/>
            <person name="Heikkinen L."/>
            <person name="Lakso M."/>
            <person name="Fracchia K.M."/>
            <person name="Antoshechkin I."/>
            <person name="Mortazavi A."/>
            <person name="Wong G."/>
            <person name="Sternberg P.W."/>
        </authorList>
    </citation>
    <scope>NUCLEOTIDE SEQUENCE [LARGE SCALE GENOMIC DNA]</scope>
    <source>
        <strain evidence="1">MT8872</strain>
    </source>
</reference>
<protein>
    <submittedName>
        <fullName evidence="2">FBA_2 domain-containing protein</fullName>
    </submittedName>
</protein>
<evidence type="ECO:0000313" key="2">
    <source>
        <dbReference type="WBParaSite" id="Pan_g2529.t1"/>
    </source>
</evidence>
<organism evidence="1 2">
    <name type="scientific">Panagrellus redivivus</name>
    <name type="common">Microworm</name>
    <dbReference type="NCBI Taxonomy" id="6233"/>
    <lineage>
        <taxon>Eukaryota</taxon>
        <taxon>Metazoa</taxon>
        <taxon>Ecdysozoa</taxon>
        <taxon>Nematoda</taxon>
        <taxon>Chromadorea</taxon>
        <taxon>Rhabditida</taxon>
        <taxon>Tylenchina</taxon>
        <taxon>Panagrolaimomorpha</taxon>
        <taxon>Panagrolaimoidea</taxon>
        <taxon>Panagrolaimidae</taxon>
        <taxon>Panagrellus</taxon>
    </lineage>
</organism>
<dbReference type="WBParaSite" id="Pan_g2529.t1">
    <property type="protein sequence ID" value="Pan_g2529.t1"/>
    <property type="gene ID" value="Pan_g2529"/>
</dbReference>
<dbReference type="Proteomes" id="UP000492821">
    <property type="component" value="Unassembled WGS sequence"/>
</dbReference>
<keyword evidence="1" id="KW-1185">Reference proteome</keyword>
<accession>A0A7E4VTB5</accession>
<dbReference type="AlphaFoldDB" id="A0A7E4VTB5"/>
<reference evidence="2" key="2">
    <citation type="submission" date="2020-10" db="UniProtKB">
        <authorList>
            <consortium name="WormBaseParasite"/>
        </authorList>
    </citation>
    <scope>IDENTIFICATION</scope>
</reference>
<evidence type="ECO:0000313" key="1">
    <source>
        <dbReference type="Proteomes" id="UP000492821"/>
    </source>
</evidence>
<name>A0A7E4VTB5_PANRE</name>
<proteinExistence type="predicted"/>
<sequence>MLYPLEKLPYGLRRRLRQLVTPAEAYALQVAAPTYIGFEPIQKCERKQHVRFLADRQNPSQLLISRNYSISFESPEPDQLIIVTGGLMFLNLSPVHRDILEAHTIFESDLGVSLLDCHVDMPFIESFIFPMKHHIAKFWLGRCRITTENAIKLIRDLPVFQSRELFNIYDTPSINVWLQAFNEVKPAPLTQCYIAHVLASAFDFDTDTVLKFIKHQADDFTLIIRLQNRTAFDETLKRLETMFQNHFETAEYVIPPLVNMPVVPGGKKLAIAFGAKWRYYWPKNNNSNNTS</sequence>